<dbReference type="EMBL" id="FNES01000021">
    <property type="protein sequence ID" value="SDK61989.1"/>
    <property type="molecule type" value="Genomic_DNA"/>
</dbReference>
<evidence type="ECO:0000313" key="3">
    <source>
        <dbReference type="EMBL" id="SDK61989.1"/>
    </source>
</evidence>
<dbReference type="STRING" id="376427.SAMN04487954_12123"/>
<keyword evidence="2" id="KW-0472">Membrane</keyword>
<evidence type="ECO:0008006" key="5">
    <source>
        <dbReference type="Google" id="ProtNLM"/>
    </source>
</evidence>
<reference evidence="3 4" key="1">
    <citation type="submission" date="2016-10" db="EMBL/GenBank/DDBJ databases">
        <authorList>
            <person name="de Groot N.N."/>
        </authorList>
    </citation>
    <scope>NUCLEOTIDE SEQUENCE [LARGE SCALE GENOMIC DNA]</scope>
    <source>
        <strain evidence="3 4">CGMCC 1.6133</strain>
    </source>
</reference>
<dbReference type="RefSeq" id="WP_089688931.1">
    <property type="nucleotide sequence ID" value="NZ_FNES01000021.1"/>
</dbReference>
<dbReference type="OrthoDB" id="6166938at2"/>
<evidence type="ECO:0000313" key="4">
    <source>
        <dbReference type="Proteomes" id="UP000198525"/>
    </source>
</evidence>
<feature type="compositionally biased region" description="Low complexity" evidence="1">
    <location>
        <begin position="55"/>
        <end position="66"/>
    </location>
</feature>
<feature type="transmembrane region" description="Helical" evidence="2">
    <location>
        <begin position="6"/>
        <end position="28"/>
    </location>
</feature>
<evidence type="ECO:0000256" key="1">
    <source>
        <dbReference type="SAM" id="MobiDB-lite"/>
    </source>
</evidence>
<dbReference type="Proteomes" id="UP000198525">
    <property type="component" value="Unassembled WGS sequence"/>
</dbReference>
<keyword evidence="2" id="KW-1133">Transmembrane helix</keyword>
<sequence>MNSTNGAILLAGVAIALGLIALGIFLYVRRAQPDEEPRASAPEPSPSGPEPQAPEPAAAANVEASEPAAEEVSHRFQVVRGDGVQQCLFVVFDWPALDTNRRLNKVLEEEGAIFDTKQGVYTIRDGRAGYRLTVADSTPPGRLPPLHEEGEHPIVGGISILVHFRNKKRVAQSPETLIRLTQSVAAIGGKILDAERNEVSAEDFERLRQGH</sequence>
<protein>
    <recommendedName>
        <fullName evidence="5">Cell division protein ZipA</fullName>
    </recommendedName>
</protein>
<name>A0A1G9DDT2_9GAMM</name>
<keyword evidence="2" id="KW-0812">Transmembrane</keyword>
<organism evidence="3 4">
    <name type="scientific">Billgrantia gudaonensis</name>
    <dbReference type="NCBI Taxonomy" id="376427"/>
    <lineage>
        <taxon>Bacteria</taxon>
        <taxon>Pseudomonadati</taxon>
        <taxon>Pseudomonadota</taxon>
        <taxon>Gammaproteobacteria</taxon>
        <taxon>Oceanospirillales</taxon>
        <taxon>Halomonadaceae</taxon>
        <taxon>Billgrantia</taxon>
    </lineage>
</organism>
<proteinExistence type="predicted"/>
<feature type="compositionally biased region" description="Pro residues" evidence="1">
    <location>
        <begin position="43"/>
        <end position="54"/>
    </location>
</feature>
<keyword evidence="4" id="KW-1185">Reference proteome</keyword>
<dbReference type="AlphaFoldDB" id="A0A1G9DDT2"/>
<feature type="region of interest" description="Disordered" evidence="1">
    <location>
        <begin position="34"/>
        <end position="66"/>
    </location>
</feature>
<evidence type="ECO:0000256" key="2">
    <source>
        <dbReference type="SAM" id="Phobius"/>
    </source>
</evidence>
<gene>
    <name evidence="3" type="ORF">SAMN04487954_12123</name>
</gene>
<accession>A0A1G9DDT2</accession>